<keyword evidence="2" id="KW-1185">Reference proteome</keyword>
<protein>
    <submittedName>
        <fullName evidence="1">Uncharacterized protein</fullName>
    </submittedName>
</protein>
<gene>
    <name evidence="1" type="ORF">EB796_021817</name>
</gene>
<evidence type="ECO:0000313" key="1">
    <source>
        <dbReference type="EMBL" id="KAF6019846.1"/>
    </source>
</evidence>
<accession>A0A7J7J283</accession>
<dbReference type="AlphaFoldDB" id="A0A7J7J283"/>
<dbReference type="EMBL" id="VXIV02003208">
    <property type="protein sequence ID" value="KAF6019846.1"/>
    <property type="molecule type" value="Genomic_DNA"/>
</dbReference>
<sequence length="85" mass="10363">MNDYKNVDILFLEQEYNSSDEQLPQLRRAMINGETGHVQATVKKFYGQQLHRVYIQTQNYYYAPILNTPYRYAFVFKYVYHFYCI</sequence>
<name>A0A7J7J283_BUGNE</name>
<evidence type="ECO:0000313" key="2">
    <source>
        <dbReference type="Proteomes" id="UP000593567"/>
    </source>
</evidence>
<proteinExistence type="predicted"/>
<comment type="caution">
    <text evidence="1">The sequence shown here is derived from an EMBL/GenBank/DDBJ whole genome shotgun (WGS) entry which is preliminary data.</text>
</comment>
<organism evidence="1 2">
    <name type="scientific">Bugula neritina</name>
    <name type="common">Brown bryozoan</name>
    <name type="synonym">Sertularia neritina</name>
    <dbReference type="NCBI Taxonomy" id="10212"/>
    <lineage>
        <taxon>Eukaryota</taxon>
        <taxon>Metazoa</taxon>
        <taxon>Spiralia</taxon>
        <taxon>Lophotrochozoa</taxon>
        <taxon>Bryozoa</taxon>
        <taxon>Gymnolaemata</taxon>
        <taxon>Cheilostomatida</taxon>
        <taxon>Flustrina</taxon>
        <taxon>Buguloidea</taxon>
        <taxon>Bugulidae</taxon>
        <taxon>Bugula</taxon>
    </lineage>
</organism>
<reference evidence="1" key="1">
    <citation type="submission" date="2020-06" db="EMBL/GenBank/DDBJ databases">
        <title>Draft genome of Bugula neritina, a colonial animal packing powerful symbionts and potential medicines.</title>
        <authorList>
            <person name="Rayko M."/>
        </authorList>
    </citation>
    <scope>NUCLEOTIDE SEQUENCE [LARGE SCALE GENOMIC DNA]</scope>
    <source>
        <strain evidence="1">Kwan_BN1</strain>
    </source>
</reference>
<dbReference type="Proteomes" id="UP000593567">
    <property type="component" value="Unassembled WGS sequence"/>
</dbReference>